<dbReference type="InterPro" id="IPR050264">
    <property type="entry name" value="Bact_CCA-adding_enz_type3_sf"/>
</dbReference>
<protein>
    <submittedName>
        <fullName evidence="13">tRNA nucleotidyltransferase (CCA-adding enzyme)</fullName>
    </submittedName>
</protein>
<dbReference type="Gene3D" id="1.10.3090.10">
    <property type="entry name" value="cca-adding enzyme, domain 2"/>
    <property type="match status" value="1"/>
</dbReference>
<dbReference type="InterPro" id="IPR043519">
    <property type="entry name" value="NT_sf"/>
</dbReference>
<evidence type="ECO:0000259" key="12">
    <source>
        <dbReference type="Pfam" id="PF13735"/>
    </source>
</evidence>
<evidence type="ECO:0000313" key="14">
    <source>
        <dbReference type="Proteomes" id="UP000199659"/>
    </source>
</evidence>
<keyword evidence="14" id="KW-1185">Reference proteome</keyword>
<evidence type="ECO:0000256" key="3">
    <source>
        <dbReference type="ARBA" id="ARBA00022694"/>
    </source>
</evidence>
<dbReference type="PANTHER" id="PTHR46173:SF1">
    <property type="entry name" value="CCA TRNA NUCLEOTIDYLTRANSFERASE 1, MITOCHONDRIAL"/>
    <property type="match status" value="1"/>
</dbReference>
<dbReference type="InterPro" id="IPR032810">
    <property type="entry name" value="CCA-adding_enz_C"/>
</dbReference>
<dbReference type="Gene3D" id="1.10.246.80">
    <property type="match status" value="1"/>
</dbReference>
<proteinExistence type="inferred from homology"/>
<evidence type="ECO:0000256" key="8">
    <source>
        <dbReference type="ARBA" id="ARBA00022884"/>
    </source>
</evidence>
<evidence type="ECO:0000256" key="4">
    <source>
        <dbReference type="ARBA" id="ARBA00022695"/>
    </source>
</evidence>
<dbReference type="SUPFAM" id="SSF81301">
    <property type="entry name" value="Nucleotidyltransferase"/>
    <property type="match status" value="1"/>
</dbReference>
<evidence type="ECO:0000256" key="5">
    <source>
        <dbReference type="ARBA" id="ARBA00022723"/>
    </source>
</evidence>
<evidence type="ECO:0000256" key="1">
    <source>
        <dbReference type="ARBA" id="ARBA00001946"/>
    </source>
</evidence>
<dbReference type="GO" id="GO:0046872">
    <property type="term" value="F:metal ion binding"/>
    <property type="evidence" value="ECO:0007669"/>
    <property type="project" value="UniProtKB-KW"/>
</dbReference>
<organism evidence="13 14">
    <name type="scientific">Anaeromicropila populeti</name>
    <dbReference type="NCBI Taxonomy" id="37658"/>
    <lineage>
        <taxon>Bacteria</taxon>
        <taxon>Bacillati</taxon>
        <taxon>Bacillota</taxon>
        <taxon>Clostridia</taxon>
        <taxon>Lachnospirales</taxon>
        <taxon>Lachnospiraceae</taxon>
        <taxon>Anaeromicropila</taxon>
    </lineage>
</organism>
<dbReference type="NCBIfam" id="NF009814">
    <property type="entry name" value="PRK13299.1"/>
    <property type="match status" value="1"/>
</dbReference>
<dbReference type="RefSeq" id="WP_092559075.1">
    <property type="nucleotide sequence ID" value="NZ_FOYZ01000002.1"/>
</dbReference>
<dbReference type="EMBL" id="FOYZ01000002">
    <property type="protein sequence ID" value="SFR62091.1"/>
    <property type="molecule type" value="Genomic_DNA"/>
</dbReference>
<keyword evidence="4" id="KW-0548">Nucleotidyltransferase</keyword>
<gene>
    <name evidence="13" type="ORF">SAMN05661086_00446</name>
</gene>
<name>A0A1I6I5W6_9FIRM</name>
<accession>A0A1I6I5W6</accession>
<comment type="cofactor">
    <cofactor evidence="1">
        <name>Mg(2+)</name>
        <dbReference type="ChEBI" id="CHEBI:18420"/>
    </cofactor>
</comment>
<dbReference type="Pfam" id="PF12627">
    <property type="entry name" value="PolyA_pol_RNAbd"/>
    <property type="match status" value="1"/>
</dbReference>
<comment type="similarity">
    <text evidence="9">Belongs to the tRNA nucleotidyltransferase/poly(A) polymerase family.</text>
</comment>
<evidence type="ECO:0000259" key="11">
    <source>
        <dbReference type="Pfam" id="PF12627"/>
    </source>
</evidence>
<keyword evidence="7" id="KW-0460">Magnesium</keyword>
<dbReference type="Proteomes" id="UP000199659">
    <property type="component" value="Unassembled WGS sequence"/>
</dbReference>
<dbReference type="InterPro" id="IPR002646">
    <property type="entry name" value="PolA_pol_head_dom"/>
</dbReference>
<keyword evidence="2 9" id="KW-0808">Transferase</keyword>
<dbReference type="GO" id="GO:0000166">
    <property type="term" value="F:nucleotide binding"/>
    <property type="evidence" value="ECO:0007669"/>
    <property type="project" value="UniProtKB-KW"/>
</dbReference>
<dbReference type="GO" id="GO:0008033">
    <property type="term" value="P:tRNA processing"/>
    <property type="evidence" value="ECO:0007669"/>
    <property type="project" value="UniProtKB-KW"/>
</dbReference>
<dbReference type="GO" id="GO:0000049">
    <property type="term" value="F:tRNA binding"/>
    <property type="evidence" value="ECO:0007669"/>
    <property type="project" value="TreeGrafter"/>
</dbReference>
<dbReference type="OrthoDB" id="9805698at2"/>
<keyword evidence="6" id="KW-0547">Nucleotide-binding</keyword>
<dbReference type="PANTHER" id="PTHR46173">
    <property type="entry name" value="CCA TRNA NUCLEOTIDYLTRANSFERASE 1, MITOCHONDRIAL"/>
    <property type="match status" value="1"/>
</dbReference>
<dbReference type="Pfam" id="PF13735">
    <property type="entry name" value="tRNA_NucTran2_2"/>
    <property type="match status" value="1"/>
</dbReference>
<feature type="domain" description="CCA-adding enzyme C-terminal" evidence="12">
    <location>
        <begin position="313"/>
        <end position="453"/>
    </location>
</feature>
<dbReference type="InterPro" id="IPR032828">
    <property type="entry name" value="PolyA_RNA-bd"/>
</dbReference>
<dbReference type="Gene3D" id="3.30.460.10">
    <property type="entry name" value="Beta Polymerase, domain 2"/>
    <property type="match status" value="1"/>
</dbReference>
<keyword evidence="3" id="KW-0819">tRNA processing</keyword>
<dbReference type="SUPFAM" id="SSF81891">
    <property type="entry name" value="Poly A polymerase C-terminal region-like"/>
    <property type="match status" value="1"/>
</dbReference>
<dbReference type="AlphaFoldDB" id="A0A1I6I5W6"/>
<feature type="domain" description="tRNA nucleotidyltransferase/poly(A) polymerase RNA and SrmB- binding" evidence="11">
    <location>
        <begin position="170"/>
        <end position="229"/>
    </location>
</feature>
<dbReference type="Pfam" id="PF01743">
    <property type="entry name" value="PolyA_pol"/>
    <property type="match status" value="1"/>
</dbReference>
<evidence type="ECO:0000256" key="9">
    <source>
        <dbReference type="RuleBase" id="RU003953"/>
    </source>
</evidence>
<evidence type="ECO:0000259" key="10">
    <source>
        <dbReference type="Pfam" id="PF01743"/>
    </source>
</evidence>
<dbReference type="CDD" id="cd05398">
    <property type="entry name" value="NT_ClassII-CCAase"/>
    <property type="match status" value="1"/>
</dbReference>
<evidence type="ECO:0000256" key="7">
    <source>
        <dbReference type="ARBA" id="ARBA00022842"/>
    </source>
</evidence>
<evidence type="ECO:0000256" key="2">
    <source>
        <dbReference type="ARBA" id="ARBA00022679"/>
    </source>
</evidence>
<keyword evidence="5" id="KW-0479">Metal-binding</keyword>
<sequence>MDIAIPPKVEFIINTLMEQGFEAFAVGGCVRDALLGRVPEDWDITTSAKPEEVKMLFRRTIDTGIQHGTVTIMIEKEGFEVTTYRIDGQYEDSRHPSSVEFTTNLVEDLRRRDFTINAMAYNPAVGLVDKFEGIEDLKRKRITCVGEPEERFEEDALRMLRAIRFAGQLGFTIDDSTKMAIIKRADTIKNISAERIRVELDKLVVSPCPDKLLLAFETGLTKFILPELDLMLATSQNNPHHMYNVGMHSIKAIEIFTKEISQSQEYREMEFDEKIRHILCWTLLLHDVGKPAVKTIDEKGIEHFYRHPEESVEQAKAVFKRLKFDNYSMELALHLIKWHDYRYELTEKAIRRAIHKIGKEEIKILFFVQYADTLAHSTYQLDEKLAKLNSARILAIQVEEKEQCTSIRDLKINGNDLIEIGFKPGKIIGDILERLLQEVLDNPELNDKEILLNRACTYKK</sequence>
<keyword evidence="8 9" id="KW-0694">RNA-binding</keyword>
<dbReference type="GO" id="GO:0016779">
    <property type="term" value="F:nucleotidyltransferase activity"/>
    <property type="evidence" value="ECO:0007669"/>
    <property type="project" value="UniProtKB-KW"/>
</dbReference>
<feature type="domain" description="Poly A polymerase head" evidence="10">
    <location>
        <begin position="24"/>
        <end position="142"/>
    </location>
</feature>
<dbReference type="STRING" id="37658.SAMN05661086_00446"/>
<evidence type="ECO:0000256" key="6">
    <source>
        <dbReference type="ARBA" id="ARBA00022741"/>
    </source>
</evidence>
<reference evidence="13 14" key="1">
    <citation type="submission" date="2016-10" db="EMBL/GenBank/DDBJ databases">
        <authorList>
            <person name="de Groot N.N."/>
        </authorList>
    </citation>
    <scope>NUCLEOTIDE SEQUENCE [LARGE SCALE GENOMIC DNA]</scope>
    <source>
        <strain evidence="13 14">743A</strain>
    </source>
</reference>
<evidence type="ECO:0000313" key="13">
    <source>
        <dbReference type="EMBL" id="SFR62091.1"/>
    </source>
</evidence>